<dbReference type="AlphaFoldDB" id="A0A922JX71"/>
<dbReference type="Proteomes" id="UP000811246">
    <property type="component" value="Chromosome 3"/>
</dbReference>
<name>A0A922JX71_CARIL</name>
<reference evidence="1" key="1">
    <citation type="submission" date="2021-01" db="EMBL/GenBank/DDBJ databases">
        <authorList>
            <person name="Lovell J.T."/>
            <person name="Bentley N."/>
            <person name="Bhattarai G."/>
            <person name="Jenkins J.W."/>
            <person name="Sreedasyam A."/>
            <person name="Alarcon Y."/>
            <person name="Bock C."/>
            <person name="Boston L."/>
            <person name="Carlson J."/>
            <person name="Cervantes K."/>
            <person name="Clermont K."/>
            <person name="Krom N."/>
            <person name="Kubenka K."/>
            <person name="Mamidi S."/>
            <person name="Mattison C."/>
            <person name="Monteros M."/>
            <person name="Pisani C."/>
            <person name="Plott C."/>
            <person name="Rajasekar S."/>
            <person name="Rhein H.S."/>
            <person name="Rohla C."/>
            <person name="Song M."/>
            <person name="Hilaire R.S."/>
            <person name="Shu S."/>
            <person name="Wells L."/>
            <person name="Wang X."/>
            <person name="Webber J."/>
            <person name="Heerema R.J."/>
            <person name="Klein P."/>
            <person name="Conner P."/>
            <person name="Grauke L."/>
            <person name="Grimwood J."/>
            <person name="Schmutz J."/>
            <person name="Randall J.J."/>
        </authorList>
    </citation>
    <scope>NUCLEOTIDE SEQUENCE</scope>
    <source>
        <tissue evidence="1">Leaf</tissue>
    </source>
</reference>
<protein>
    <submittedName>
        <fullName evidence="1">Uncharacterized protein</fullName>
    </submittedName>
</protein>
<organism evidence="1 2">
    <name type="scientific">Carya illinoinensis</name>
    <name type="common">Pecan</name>
    <dbReference type="NCBI Taxonomy" id="32201"/>
    <lineage>
        <taxon>Eukaryota</taxon>
        <taxon>Viridiplantae</taxon>
        <taxon>Streptophyta</taxon>
        <taxon>Embryophyta</taxon>
        <taxon>Tracheophyta</taxon>
        <taxon>Spermatophyta</taxon>
        <taxon>Magnoliopsida</taxon>
        <taxon>eudicotyledons</taxon>
        <taxon>Gunneridae</taxon>
        <taxon>Pentapetalae</taxon>
        <taxon>rosids</taxon>
        <taxon>fabids</taxon>
        <taxon>Fagales</taxon>
        <taxon>Juglandaceae</taxon>
        <taxon>Carya</taxon>
    </lineage>
</organism>
<comment type="caution">
    <text evidence="1">The sequence shown here is derived from an EMBL/GenBank/DDBJ whole genome shotgun (WGS) entry which is preliminary data.</text>
</comment>
<evidence type="ECO:0000313" key="2">
    <source>
        <dbReference type="Proteomes" id="UP000811246"/>
    </source>
</evidence>
<sequence>MGLGDQRFFPDLFSSWQSILGEKLLNNPGGMGTKAWKAKNTREITGPITTGGFDLGLPQQINSLF</sequence>
<evidence type="ECO:0000313" key="1">
    <source>
        <dbReference type="EMBL" id="KAG6723620.1"/>
    </source>
</evidence>
<accession>A0A922JX71</accession>
<proteinExistence type="predicted"/>
<dbReference type="EMBL" id="CM031827">
    <property type="protein sequence ID" value="KAG6723620.1"/>
    <property type="molecule type" value="Genomic_DNA"/>
</dbReference>
<gene>
    <name evidence="1" type="ORF">I3842_03G217000</name>
</gene>